<evidence type="ECO:0000313" key="14">
    <source>
        <dbReference type="RefSeq" id="XP_031425991.1"/>
    </source>
</evidence>
<dbReference type="FunFam" id="2.30.30.140:FF:000014">
    <property type="entry name" value="Metal-response element-binding transcription factor 2"/>
    <property type="match status" value="1"/>
</dbReference>
<dbReference type="SUPFAM" id="SSF57903">
    <property type="entry name" value="FYVE/PHD zinc finger"/>
    <property type="match status" value="2"/>
</dbReference>
<dbReference type="Pfam" id="PF00628">
    <property type="entry name" value="PHD"/>
    <property type="match status" value="1"/>
</dbReference>
<evidence type="ECO:0000256" key="1">
    <source>
        <dbReference type="ARBA" id="ARBA00004123"/>
    </source>
</evidence>
<protein>
    <submittedName>
        <fullName evidence="14 15">PHD finger protein 19</fullName>
    </submittedName>
</protein>
<dbReference type="InterPro" id="IPR047400">
    <property type="entry name" value="Tudor_PHF19"/>
</dbReference>
<reference evidence="14 15" key="1">
    <citation type="submission" date="2025-04" db="UniProtKB">
        <authorList>
            <consortium name="RefSeq"/>
        </authorList>
    </citation>
    <scope>IDENTIFICATION</scope>
</reference>
<dbReference type="SMART" id="SM00249">
    <property type="entry name" value="PHD"/>
    <property type="match status" value="2"/>
</dbReference>
<dbReference type="PROSITE" id="PS01359">
    <property type="entry name" value="ZF_PHD_1"/>
    <property type="match status" value="1"/>
</dbReference>
<evidence type="ECO:0000313" key="15">
    <source>
        <dbReference type="RefSeq" id="XP_042564124.1"/>
    </source>
</evidence>
<dbReference type="InterPro" id="IPR001965">
    <property type="entry name" value="Znf_PHD"/>
</dbReference>
<comment type="similarity">
    <text evidence="2">Belongs to the Polycomblike family.</text>
</comment>
<feature type="compositionally biased region" description="Low complexity" evidence="11">
    <location>
        <begin position="420"/>
        <end position="438"/>
    </location>
</feature>
<evidence type="ECO:0000256" key="9">
    <source>
        <dbReference type="ARBA" id="ARBA00023242"/>
    </source>
</evidence>
<dbReference type="AlphaFoldDB" id="A0A6P8FR14"/>
<dbReference type="GO" id="GO:0005634">
    <property type="term" value="C:nucleus"/>
    <property type="evidence" value="ECO:0007669"/>
    <property type="project" value="UniProtKB-SubCell"/>
</dbReference>
<keyword evidence="7" id="KW-0862">Zinc</keyword>
<evidence type="ECO:0000256" key="5">
    <source>
        <dbReference type="ARBA" id="ARBA00022737"/>
    </source>
</evidence>
<dbReference type="GO" id="GO:0045814">
    <property type="term" value="P:negative regulation of gene expression, epigenetic"/>
    <property type="evidence" value="ECO:0007669"/>
    <property type="project" value="TreeGrafter"/>
</dbReference>
<evidence type="ECO:0000256" key="8">
    <source>
        <dbReference type="ARBA" id="ARBA00022853"/>
    </source>
</evidence>
<feature type="region of interest" description="Disordered" evidence="11">
    <location>
        <begin position="342"/>
        <end position="377"/>
    </location>
</feature>
<dbReference type="CDD" id="cd20451">
    <property type="entry name" value="Tudor_PHF19"/>
    <property type="match status" value="1"/>
</dbReference>
<accession>A0A6P8FR14</accession>
<evidence type="ECO:0000256" key="11">
    <source>
        <dbReference type="SAM" id="MobiDB-lite"/>
    </source>
</evidence>
<evidence type="ECO:0000256" key="7">
    <source>
        <dbReference type="ARBA" id="ARBA00022833"/>
    </source>
</evidence>
<dbReference type="FunFam" id="3.90.980.20:FF:000001">
    <property type="entry name" value="metal-response element-binding transcription factor 2 isoform X1"/>
    <property type="match status" value="1"/>
</dbReference>
<dbReference type="RefSeq" id="XP_042564124.1">
    <property type="nucleotide sequence ID" value="XM_042708190.1"/>
</dbReference>
<dbReference type="InterPro" id="IPR025894">
    <property type="entry name" value="Mtf2_C_dom"/>
</dbReference>
<organism evidence="13 14">
    <name type="scientific">Clupea harengus</name>
    <name type="common">Atlantic herring</name>
    <dbReference type="NCBI Taxonomy" id="7950"/>
    <lineage>
        <taxon>Eukaryota</taxon>
        <taxon>Metazoa</taxon>
        <taxon>Chordata</taxon>
        <taxon>Craniata</taxon>
        <taxon>Vertebrata</taxon>
        <taxon>Euteleostomi</taxon>
        <taxon>Actinopterygii</taxon>
        <taxon>Neopterygii</taxon>
        <taxon>Teleostei</taxon>
        <taxon>Clupei</taxon>
        <taxon>Clupeiformes</taxon>
        <taxon>Clupeoidei</taxon>
        <taxon>Clupeidae</taxon>
        <taxon>Clupea</taxon>
    </lineage>
</organism>
<dbReference type="PROSITE" id="PS50016">
    <property type="entry name" value="ZF_PHD_2"/>
    <property type="match status" value="1"/>
</dbReference>
<dbReference type="InterPro" id="IPR040477">
    <property type="entry name" value="KDM4-like_Tudor"/>
</dbReference>
<dbReference type="GO" id="GO:0003677">
    <property type="term" value="F:DNA binding"/>
    <property type="evidence" value="ECO:0007669"/>
    <property type="project" value="TreeGrafter"/>
</dbReference>
<dbReference type="InterPro" id="IPR019787">
    <property type="entry name" value="Znf_PHD-finger"/>
</dbReference>
<dbReference type="InterPro" id="IPR019786">
    <property type="entry name" value="Zinc_finger_PHD-type_CS"/>
</dbReference>
<dbReference type="GeneID" id="105890597"/>
<keyword evidence="9" id="KW-0539">Nucleus</keyword>
<evidence type="ECO:0000256" key="6">
    <source>
        <dbReference type="ARBA" id="ARBA00022771"/>
    </source>
</evidence>
<dbReference type="SUPFAM" id="SSF63748">
    <property type="entry name" value="Tudor/PWWP/MBT"/>
    <property type="match status" value="1"/>
</dbReference>
<dbReference type="RefSeq" id="XP_031425991.1">
    <property type="nucleotide sequence ID" value="XM_031570131.2"/>
</dbReference>
<dbReference type="CDD" id="cd15581">
    <property type="entry name" value="PHD2_PHF19"/>
    <property type="match status" value="1"/>
</dbReference>
<evidence type="ECO:0000259" key="12">
    <source>
        <dbReference type="PROSITE" id="PS50016"/>
    </source>
</evidence>
<sequence length="555" mass="62903">MLESAYRDDYLPVGLEQAEPKRLLPKRERNTCDLEASLTVGQYVLCCWSDGLYYLGKIQRVSPSKQSCFVTFEDNSKFWVLWKDIQHAGVPGEEPKCSVCSEMVPVPGNRILICGKCGIGYHQQCHLPPVESSADLSPWFCRKCIFALAVRKGGALKKGPIARALQAMKQVLAYNPEEVEWDSLHRTNHQQCYCYCGGPGEWYLKMLQCFRCEQWFHEACIQCLQESMMFGDRFYLFICAVCNKGVEYIKRLALRWVDVVHLALYNLGVQSKKKYFELEEILNFISSNWDHFQLGKLSNTPPAERGQHILDALNNYKTKFLCGKEIKKRKCIFRLRSRVPPNPPSKLFPEKAQNESRRGRKSSAPADKRRKKRSKWLLEDAIPNNDLTSWSANHHMANIFDFTLDELQSLKSTSSGRTLSLDQDSTDAASTSGSATTSVSYDFRKNVGSRKRKLPSSSYSLMATKRAASESDPISPMSLPGEEPPVAMETGIDSHTFESISEDDSSLSHLKSSITSYFGAAGRLTCGEKYQVLARRITPEGKVQYLVEWEGTTPY</sequence>
<keyword evidence="5" id="KW-0677">Repeat</keyword>
<dbReference type="GO" id="GO:0003682">
    <property type="term" value="F:chromatin binding"/>
    <property type="evidence" value="ECO:0007669"/>
    <property type="project" value="TreeGrafter"/>
</dbReference>
<dbReference type="GO" id="GO:0008270">
    <property type="term" value="F:zinc ion binding"/>
    <property type="evidence" value="ECO:0007669"/>
    <property type="project" value="UniProtKB-KW"/>
</dbReference>
<evidence type="ECO:0000256" key="10">
    <source>
        <dbReference type="PROSITE-ProRule" id="PRU00146"/>
    </source>
</evidence>
<proteinExistence type="inferred from homology"/>
<feature type="region of interest" description="Disordered" evidence="11">
    <location>
        <begin position="414"/>
        <end position="438"/>
    </location>
</feature>
<gene>
    <name evidence="14 15" type="primary">phf19</name>
</gene>
<evidence type="ECO:0000313" key="13">
    <source>
        <dbReference type="Proteomes" id="UP000515152"/>
    </source>
</evidence>
<keyword evidence="4" id="KW-0479">Metal-binding</keyword>
<dbReference type="PANTHER" id="PTHR12628:SF6">
    <property type="entry name" value="PHD FINGER PROTEIN 19"/>
    <property type="match status" value="1"/>
</dbReference>
<dbReference type="CTD" id="26147"/>
<dbReference type="Pfam" id="PF14061">
    <property type="entry name" value="Mtf2_C"/>
    <property type="match status" value="1"/>
</dbReference>
<feature type="region of interest" description="Disordered" evidence="11">
    <location>
        <begin position="454"/>
        <end position="482"/>
    </location>
</feature>
<dbReference type="Gene3D" id="2.30.30.140">
    <property type="match status" value="1"/>
</dbReference>
<evidence type="ECO:0000256" key="3">
    <source>
        <dbReference type="ARBA" id="ARBA00022553"/>
    </source>
</evidence>
<evidence type="ECO:0000256" key="2">
    <source>
        <dbReference type="ARBA" id="ARBA00008084"/>
    </source>
</evidence>
<dbReference type="Proteomes" id="UP000515152">
    <property type="component" value="Chromosome 7"/>
</dbReference>
<dbReference type="InterPro" id="IPR042017">
    <property type="entry name" value="PHF19_PHD2"/>
</dbReference>
<dbReference type="GeneTree" id="ENSGT00950000183180"/>
<dbReference type="Pfam" id="PF18104">
    <property type="entry name" value="Tudor_2"/>
    <property type="match status" value="1"/>
</dbReference>
<feature type="domain" description="PHD-type" evidence="12">
    <location>
        <begin position="94"/>
        <end position="147"/>
    </location>
</feature>
<dbReference type="InterPro" id="IPR013083">
    <property type="entry name" value="Znf_RING/FYVE/PHD"/>
</dbReference>
<dbReference type="Gene3D" id="3.90.980.20">
    <property type="match status" value="1"/>
</dbReference>
<feature type="compositionally biased region" description="Basic and acidic residues" evidence="11">
    <location>
        <begin position="348"/>
        <end position="357"/>
    </location>
</feature>
<dbReference type="KEGG" id="char:105890597"/>
<dbReference type="Gene3D" id="3.30.40.10">
    <property type="entry name" value="Zinc/RING finger domain, C3HC4 (zinc finger)"/>
    <property type="match status" value="1"/>
</dbReference>
<dbReference type="InterPro" id="IPR002999">
    <property type="entry name" value="Tudor"/>
</dbReference>
<dbReference type="PANTHER" id="PTHR12628">
    <property type="entry name" value="POLYCOMB-LIKE TRANSCRIPTION FACTOR"/>
    <property type="match status" value="1"/>
</dbReference>
<evidence type="ECO:0000256" key="4">
    <source>
        <dbReference type="ARBA" id="ARBA00022723"/>
    </source>
</evidence>
<keyword evidence="6 10" id="KW-0863">Zinc-finger</keyword>
<keyword evidence="13" id="KW-1185">Reference proteome</keyword>
<dbReference type="OrthoDB" id="10033786at2759"/>
<keyword evidence="3" id="KW-0597">Phosphoprotein</keyword>
<comment type="subcellular location">
    <subcellularLocation>
        <location evidence="1">Nucleus</location>
    </subcellularLocation>
</comment>
<keyword evidence="8" id="KW-0156">Chromatin regulator</keyword>
<dbReference type="SMART" id="SM00333">
    <property type="entry name" value="TUDOR"/>
    <property type="match status" value="1"/>
</dbReference>
<dbReference type="InterPro" id="IPR011011">
    <property type="entry name" value="Znf_FYVE_PHD"/>
</dbReference>
<name>A0A6P8FR14_CLUHA</name>